<dbReference type="Proteomes" id="UP000192906">
    <property type="component" value="Unassembled WGS sequence"/>
</dbReference>
<reference evidence="2" key="1">
    <citation type="submission" date="2017-04" db="EMBL/GenBank/DDBJ databases">
        <authorList>
            <person name="Varghese N."/>
            <person name="Submissions S."/>
        </authorList>
    </citation>
    <scope>NUCLEOTIDE SEQUENCE [LARGE SCALE GENOMIC DNA]</scope>
    <source>
        <strain evidence="2">K3S</strain>
    </source>
</reference>
<dbReference type="PIRSF" id="PIRSF029208">
    <property type="entry name" value="Phage_tail_GPU"/>
    <property type="match status" value="1"/>
</dbReference>
<gene>
    <name evidence="1" type="ORF">SAMN06295933_0876</name>
</gene>
<accession>A0A1X7CH00</accession>
<organism evidence="1 2">
    <name type="scientific">Desulfovibrio gilichinskyi</name>
    <dbReference type="NCBI Taxonomy" id="1519643"/>
    <lineage>
        <taxon>Bacteria</taxon>
        <taxon>Pseudomonadati</taxon>
        <taxon>Thermodesulfobacteriota</taxon>
        <taxon>Desulfovibrionia</taxon>
        <taxon>Desulfovibrionales</taxon>
        <taxon>Desulfovibrionaceae</taxon>
        <taxon>Desulfovibrio</taxon>
    </lineage>
</organism>
<evidence type="ECO:0000313" key="1">
    <source>
        <dbReference type="EMBL" id="SME96272.1"/>
    </source>
</evidence>
<dbReference type="RefSeq" id="WP_085098820.1">
    <property type="nucleotide sequence ID" value="NZ_FWZU01000001.1"/>
</dbReference>
<dbReference type="InterPro" id="IPR009734">
    <property type="entry name" value="Myoviridae_GpU"/>
</dbReference>
<protein>
    <recommendedName>
        <fullName evidence="3">Phage P2 GpU</fullName>
    </recommendedName>
</protein>
<dbReference type="AlphaFoldDB" id="A0A1X7CH00"/>
<evidence type="ECO:0008006" key="3">
    <source>
        <dbReference type="Google" id="ProtNLM"/>
    </source>
</evidence>
<sequence>MAMLKLGEFLFSVDTAAYQTLQRSTAQRWGKINRIGKRAAMQDLGPGDDSITLPGVIYPHYKGGLGQIDKMRAMQAKGDPLMLVDGLGNVHDEWVILSVGEKDSVFFKDGVARKQEFTLKIQRYEE</sequence>
<keyword evidence="2" id="KW-1185">Reference proteome</keyword>
<dbReference type="STRING" id="1519643.SAMN06295933_0876"/>
<evidence type="ECO:0000313" key="2">
    <source>
        <dbReference type="Proteomes" id="UP000192906"/>
    </source>
</evidence>
<dbReference type="OrthoDB" id="1550902at2"/>
<name>A0A1X7CH00_9BACT</name>
<dbReference type="InterPro" id="IPR016912">
    <property type="entry name" value="Phage_P2_GpU"/>
</dbReference>
<proteinExistence type="predicted"/>
<dbReference type="Pfam" id="PF06995">
    <property type="entry name" value="Phage_P2_GpU"/>
    <property type="match status" value="1"/>
</dbReference>
<dbReference type="EMBL" id="FWZU01000001">
    <property type="protein sequence ID" value="SME96272.1"/>
    <property type="molecule type" value="Genomic_DNA"/>
</dbReference>